<feature type="compositionally biased region" description="Basic residues" evidence="3">
    <location>
        <begin position="670"/>
        <end position="680"/>
    </location>
</feature>
<dbReference type="EMBL" id="CAMXCT010002327">
    <property type="protein sequence ID" value="CAI3997371.1"/>
    <property type="molecule type" value="Genomic_DNA"/>
</dbReference>
<feature type="compositionally biased region" description="Basic residues" evidence="3">
    <location>
        <begin position="893"/>
        <end position="904"/>
    </location>
</feature>
<dbReference type="Gene3D" id="3.40.50.150">
    <property type="entry name" value="Vaccinia Virus protein VP39"/>
    <property type="match status" value="1"/>
</dbReference>
<feature type="compositionally biased region" description="Basic and acidic residues" evidence="3">
    <location>
        <begin position="625"/>
        <end position="634"/>
    </location>
</feature>
<evidence type="ECO:0000313" key="7">
    <source>
        <dbReference type="Proteomes" id="UP001152797"/>
    </source>
</evidence>
<evidence type="ECO:0000256" key="3">
    <source>
        <dbReference type="SAM" id="MobiDB-lite"/>
    </source>
</evidence>
<feature type="compositionally biased region" description="Basic residues" evidence="3">
    <location>
        <begin position="294"/>
        <end position="310"/>
    </location>
</feature>
<dbReference type="SUPFAM" id="SSF53335">
    <property type="entry name" value="S-adenosyl-L-methionine-dependent methyltransferases"/>
    <property type="match status" value="1"/>
</dbReference>
<reference evidence="5" key="1">
    <citation type="submission" date="2022-10" db="EMBL/GenBank/DDBJ databases">
        <authorList>
            <person name="Chen Y."/>
            <person name="Dougan E. K."/>
            <person name="Chan C."/>
            <person name="Rhodes N."/>
            <person name="Thang M."/>
        </authorList>
    </citation>
    <scope>NUCLEOTIDE SEQUENCE</scope>
</reference>
<keyword evidence="1" id="KW-0489">Methyltransferase</keyword>
<keyword evidence="7" id="KW-1185">Reference proteome</keyword>
<feature type="compositionally biased region" description="Gly residues" evidence="3">
    <location>
        <begin position="864"/>
        <end position="877"/>
    </location>
</feature>
<dbReference type="Pfam" id="PF00145">
    <property type="entry name" value="DNA_methylase"/>
    <property type="match status" value="1"/>
</dbReference>
<sequence length="1753" mass="191442">MKIQLLSLVSAAVALSLPDFPALPDLVKIVKNSFHGNFTAQTVEEPQEFLPTIAKIRAMTDQDRLGMQAELKAIIDHFRDGCHGALSVCLETEEAAYTFEQLALMVASIRRALRKALLGLVMSCAKCKQCPPEGTDTWCVGCSAWEALGHELTGRWFCPAVRALANDQLVSAVKHIRALRAYSSSLQSAGDRRAAREGKETSQPAEAADRAPLPRSREGEHPRGSTDVKEQEGSSEESLEESGESSPGQQHLFAKSDPARRPPEPELPPIVRRPDASRKRPAPEEPAAAGEVAKKKKKKKNKDKRDRRGNRGGPTEMAGDAVRAFTFEDKEGWEALTVQKGQVIETDLPVSEDVAAGEAICAFLVQKVLLSVTGDLLLMVKSLGSEDPGLAKKMSATFNRKRGTIHLCGGACRVMANHPLHIGSLRIYEGETYEADFVGAYAKKNFQKWLDEDIKVVGEEGQDFLDLDGVELSSGEEAAARAAEAAKKPTSRRDTGAGEPAVRRSRPGAPAAGGALPGDMGAGDKGGIDQETLKARLAALRQRLTGVAPGYSPSLADGKLEDGTHLPPGRGDGGPSGSGRDKKKRKTKAEDHREERDRGGRLEVLRGGTSSTLQRQLVQRATDTALRKAEDKKAEKRKHRKKDVSTQLLKILTKGARSSKKRKKDGETSKKKKKRKRRKGGSGGSQDPDHSSSPTSSYGGSSSGHSEGESSSDSLEMDAPLKKRSKEKPGSVLALLVEHARQQLDQTSKVSVQPAGRDKLSSYFSIVVRPQLGQISGPVREMHLLANGLDLLRQGDLDVLGDLLASRFMSVHQSLLDGGWSTARHLELMPMEDSTAAGNAIVLQARKHAKLAAKLNSQEYWTGSAGGRGRGGRGKGQQWGDSHWPSNNDGKSKGKKGGKGKGKQKGGWPAPSAGEGDNAQKTRECLSEIWMMPGGRQAHPGHARLRGSVFPIREGGLHVFVSVFARLDVRSAVSDVQLQHYAVDAWVYLCLRSLNALAGAAAGLVPGRWTASELAAQRSVRAAVTRKLATDSIRAPLTLEGWQKELHGRQVGYTGEELSTCHKLTWDQVIPALPPEGHGGSIKAIDWVGPQTLRFLLNPTLLLKEPELVELPKMPGKVRIDEGDKLKIALELVRRGVCEWIPFDDVYSIGGIKVLNGLFGVEKPALLEDGRCVLRCIMNLTGSNATQWQLEGGTTSLPTITAWQGIVLDEGESIQLFQSDMCSAFYLFELPAIWRKFLSFNIVVSCSELGLPGNNKMALACKVIPMGWLSSVSLMQEISENLLKVSGLNPRNQVARGVSLPHWFSDILTEAKDTQAFWWHIYLDNFCAGERLAPWSATDRGRMAHEAAEAAWSEAGVLSSSKKRVTAAARALELGAEIDGEQAMLGVSSQKLLHVILSTLWLVTRPLMNRKHVQIIAGRWMFILQFRRPAMSFLQKLWHFTGGHKRITKTLRDEVRKELLNLVGASLLFHCNLGAKIMNYVVASDASTTGGAIGWAEELTETGHDFIQACQKLERAPTSQTIPVLVISLFNGVGGAFRAYDIIGVVPLARIAVEMDKGANRVTSHRWPGTVIVEDVRLVTSEMIQQWSRLYLGVKEIHLWAGFPCTDLSAVKYNRCNLLGSQSSLFWEVPRISKEVKTHFGPSVTVKEVLENVASMDRSAATEITEEVGQIPYKLDCVQAVPMRRPRFCWTTEKLESLLPDVSVVPGSYFKEVIAEAEYPLTQQWLTPGFTWEGEAQGLEKCDSACQEYYATL</sequence>
<keyword evidence="4" id="KW-0732">Signal</keyword>
<reference evidence="6 7" key="2">
    <citation type="submission" date="2024-05" db="EMBL/GenBank/DDBJ databases">
        <authorList>
            <person name="Chen Y."/>
            <person name="Shah S."/>
            <person name="Dougan E. K."/>
            <person name="Thang M."/>
            <person name="Chan C."/>
        </authorList>
    </citation>
    <scope>NUCLEOTIDE SEQUENCE [LARGE SCALE GENOMIC DNA]</scope>
</reference>
<feature type="compositionally biased region" description="Basic and acidic residues" evidence="3">
    <location>
        <begin position="272"/>
        <end position="283"/>
    </location>
</feature>
<dbReference type="EMBL" id="CAMXCT020002327">
    <property type="protein sequence ID" value="CAL1150746.1"/>
    <property type="molecule type" value="Genomic_DNA"/>
</dbReference>
<feature type="compositionally biased region" description="Polar residues" evidence="3">
    <location>
        <begin position="609"/>
        <end position="622"/>
    </location>
</feature>
<feature type="compositionally biased region" description="Acidic residues" evidence="3">
    <location>
        <begin position="233"/>
        <end position="243"/>
    </location>
</feature>
<feature type="region of interest" description="Disordered" evidence="3">
    <location>
        <begin position="548"/>
        <end position="727"/>
    </location>
</feature>
<evidence type="ECO:0000256" key="2">
    <source>
        <dbReference type="ARBA" id="ARBA00022679"/>
    </source>
</evidence>
<feature type="compositionally biased region" description="Low complexity" evidence="3">
    <location>
        <begin position="507"/>
        <end position="519"/>
    </location>
</feature>
<feature type="region of interest" description="Disordered" evidence="3">
    <location>
        <begin position="187"/>
        <end position="318"/>
    </location>
</feature>
<dbReference type="OrthoDB" id="641149at2759"/>
<evidence type="ECO:0000313" key="5">
    <source>
        <dbReference type="EMBL" id="CAI3997371.1"/>
    </source>
</evidence>
<feature type="compositionally biased region" description="Low complexity" evidence="3">
    <location>
        <begin position="691"/>
        <end position="714"/>
    </location>
</feature>
<proteinExistence type="predicted"/>
<feature type="compositionally biased region" description="Basic and acidic residues" evidence="3">
    <location>
        <begin position="484"/>
        <end position="496"/>
    </location>
</feature>
<comment type="caution">
    <text evidence="5">The sequence shown here is derived from an EMBL/GenBank/DDBJ whole genome shotgun (WGS) entry which is preliminary data.</text>
</comment>
<feature type="region of interest" description="Disordered" evidence="3">
    <location>
        <begin position="862"/>
        <end position="920"/>
    </location>
</feature>
<gene>
    <name evidence="5" type="ORF">C1SCF055_LOCUS23758</name>
</gene>
<accession>A0A9P1G2Q9</accession>
<feature type="compositionally biased region" description="Basic and acidic residues" evidence="3">
    <location>
        <begin position="215"/>
        <end position="232"/>
    </location>
</feature>
<feature type="compositionally biased region" description="Basic and acidic residues" evidence="3">
    <location>
        <begin position="588"/>
        <end position="604"/>
    </location>
</feature>
<dbReference type="EMBL" id="CAMXCT030002327">
    <property type="protein sequence ID" value="CAL4784683.1"/>
    <property type="molecule type" value="Genomic_DNA"/>
</dbReference>
<organism evidence="5">
    <name type="scientific">Cladocopium goreaui</name>
    <dbReference type="NCBI Taxonomy" id="2562237"/>
    <lineage>
        <taxon>Eukaryota</taxon>
        <taxon>Sar</taxon>
        <taxon>Alveolata</taxon>
        <taxon>Dinophyceae</taxon>
        <taxon>Suessiales</taxon>
        <taxon>Symbiodiniaceae</taxon>
        <taxon>Cladocopium</taxon>
    </lineage>
</organism>
<name>A0A9P1G2Q9_9DINO</name>
<dbReference type="GO" id="GO:0008168">
    <property type="term" value="F:methyltransferase activity"/>
    <property type="evidence" value="ECO:0007669"/>
    <property type="project" value="UniProtKB-KW"/>
</dbReference>
<evidence type="ECO:0000256" key="1">
    <source>
        <dbReference type="ARBA" id="ARBA00022603"/>
    </source>
</evidence>
<feature type="signal peptide" evidence="4">
    <location>
        <begin position="1"/>
        <end position="16"/>
    </location>
</feature>
<dbReference type="Proteomes" id="UP001152797">
    <property type="component" value="Unassembled WGS sequence"/>
</dbReference>
<evidence type="ECO:0000313" key="6">
    <source>
        <dbReference type="EMBL" id="CAL4784683.1"/>
    </source>
</evidence>
<feature type="chain" id="PRO_5043272722" evidence="4">
    <location>
        <begin position="17"/>
        <end position="1753"/>
    </location>
</feature>
<feature type="compositionally biased region" description="Basic and acidic residues" evidence="3">
    <location>
        <begin position="190"/>
        <end position="200"/>
    </location>
</feature>
<feature type="region of interest" description="Disordered" evidence="3">
    <location>
        <begin position="476"/>
        <end position="527"/>
    </location>
</feature>
<protein>
    <submittedName>
        <fullName evidence="6">DNA (Cytosine-5)-methyltransferase 3B</fullName>
    </submittedName>
</protein>
<keyword evidence="2" id="KW-0808">Transferase</keyword>
<evidence type="ECO:0000256" key="4">
    <source>
        <dbReference type="SAM" id="SignalP"/>
    </source>
</evidence>
<dbReference type="GO" id="GO:0032259">
    <property type="term" value="P:methylation"/>
    <property type="evidence" value="ECO:0007669"/>
    <property type="project" value="UniProtKB-KW"/>
</dbReference>
<dbReference type="InterPro" id="IPR001525">
    <property type="entry name" value="C5_MeTfrase"/>
</dbReference>
<dbReference type="InterPro" id="IPR029063">
    <property type="entry name" value="SAM-dependent_MTases_sf"/>
</dbReference>